<comment type="caution">
    <text evidence="13">The sequence shown here is derived from an EMBL/GenBank/DDBJ whole genome shotgun (WGS) entry which is preliminary data.</text>
</comment>
<keyword evidence="10" id="KW-1133">Transmembrane helix</keyword>
<evidence type="ECO:0000256" key="6">
    <source>
        <dbReference type="ARBA" id="ARBA00022777"/>
    </source>
</evidence>
<dbReference type="Gene3D" id="3.40.50.300">
    <property type="entry name" value="P-loop containing nucleotide triphosphate hydrolases"/>
    <property type="match status" value="1"/>
</dbReference>
<organism evidence="13 14">
    <name type="scientific">Mangrovibacterium diazotrophicum</name>
    <dbReference type="NCBI Taxonomy" id="1261403"/>
    <lineage>
        <taxon>Bacteria</taxon>
        <taxon>Pseudomonadati</taxon>
        <taxon>Bacteroidota</taxon>
        <taxon>Bacteroidia</taxon>
        <taxon>Marinilabiliales</taxon>
        <taxon>Prolixibacteraceae</taxon>
        <taxon>Mangrovibacterium</taxon>
    </lineage>
</organism>
<feature type="domain" description="AAA" evidence="11">
    <location>
        <begin position="598"/>
        <end position="728"/>
    </location>
</feature>
<dbReference type="CDD" id="cd05387">
    <property type="entry name" value="BY-kinase"/>
    <property type="match status" value="1"/>
</dbReference>
<dbReference type="EMBL" id="RAPN01000001">
    <property type="protein sequence ID" value="RKD91992.1"/>
    <property type="molecule type" value="Genomic_DNA"/>
</dbReference>
<keyword evidence="4" id="KW-0808">Transferase</keyword>
<comment type="similarity">
    <text evidence="1">Belongs to the CpsD/CapB family.</text>
</comment>
<keyword evidence="6" id="KW-0418">Kinase</keyword>
<evidence type="ECO:0000256" key="5">
    <source>
        <dbReference type="ARBA" id="ARBA00022741"/>
    </source>
</evidence>
<dbReference type="InterPro" id="IPR050445">
    <property type="entry name" value="Bact_polysacc_biosynth/exp"/>
</dbReference>
<dbReference type="Pfam" id="PF13807">
    <property type="entry name" value="GNVR"/>
    <property type="match status" value="1"/>
</dbReference>
<keyword evidence="10" id="KW-0472">Membrane</keyword>
<dbReference type="Pfam" id="PF13614">
    <property type="entry name" value="AAA_31"/>
    <property type="match status" value="1"/>
</dbReference>
<dbReference type="PANTHER" id="PTHR32309:SF13">
    <property type="entry name" value="FERRIC ENTEROBACTIN TRANSPORT PROTEIN FEPE"/>
    <property type="match status" value="1"/>
</dbReference>
<keyword evidence="10" id="KW-0812">Transmembrane</keyword>
<evidence type="ECO:0000256" key="3">
    <source>
        <dbReference type="ARBA" id="ARBA00011903"/>
    </source>
</evidence>
<keyword evidence="14" id="KW-1185">Reference proteome</keyword>
<dbReference type="AlphaFoldDB" id="A0A419W9B3"/>
<feature type="domain" description="Tyrosine-protein kinase G-rich" evidence="12">
    <location>
        <begin position="443"/>
        <end position="524"/>
    </location>
</feature>
<proteinExistence type="inferred from homology"/>
<dbReference type="OrthoDB" id="9794577at2"/>
<evidence type="ECO:0000259" key="11">
    <source>
        <dbReference type="Pfam" id="PF13614"/>
    </source>
</evidence>
<comment type="similarity">
    <text evidence="2">Belongs to the etk/wzc family.</text>
</comment>
<evidence type="ECO:0000259" key="12">
    <source>
        <dbReference type="Pfam" id="PF13807"/>
    </source>
</evidence>
<protein>
    <recommendedName>
        <fullName evidence="3">non-specific protein-tyrosine kinase</fullName>
        <ecNumber evidence="3">2.7.10.2</ecNumber>
    </recommendedName>
</protein>
<evidence type="ECO:0000256" key="7">
    <source>
        <dbReference type="ARBA" id="ARBA00022840"/>
    </source>
</evidence>
<dbReference type="PANTHER" id="PTHR32309">
    <property type="entry name" value="TYROSINE-PROTEIN KINASE"/>
    <property type="match status" value="1"/>
</dbReference>
<dbReference type="EC" id="2.7.10.2" evidence="3"/>
<dbReference type="GO" id="GO:0005886">
    <property type="term" value="C:plasma membrane"/>
    <property type="evidence" value="ECO:0007669"/>
    <property type="project" value="TreeGrafter"/>
</dbReference>
<accession>A0A419W9B3</accession>
<dbReference type="InterPro" id="IPR005702">
    <property type="entry name" value="Wzc-like_C"/>
</dbReference>
<dbReference type="SUPFAM" id="SSF52540">
    <property type="entry name" value="P-loop containing nucleoside triphosphate hydrolases"/>
    <property type="match status" value="1"/>
</dbReference>
<dbReference type="GO" id="GO:0005524">
    <property type="term" value="F:ATP binding"/>
    <property type="evidence" value="ECO:0007669"/>
    <property type="project" value="UniProtKB-KW"/>
</dbReference>
<comment type="catalytic activity">
    <reaction evidence="9">
        <text>L-tyrosyl-[protein] + ATP = O-phospho-L-tyrosyl-[protein] + ADP + H(+)</text>
        <dbReference type="Rhea" id="RHEA:10596"/>
        <dbReference type="Rhea" id="RHEA-COMP:10136"/>
        <dbReference type="Rhea" id="RHEA-COMP:20101"/>
        <dbReference type="ChEBI" id="CHEBI:15378"/>
        <dbReference type="ChEBI" id="CHEBI:30616"/>
        <dbReference type="ChEBI" id="CHEBI:46858"/>
        <dbReference type="ChEBI" id="CHEBI:61978"/>
        <dbReference type="ChEBI" id="CHEBI:456216"/>
        <dbReference type="EC" id="2.7.10.2"/>
    </reaction>
</comment>
<evidence type="ECO:0000313" key="14">
    <source>
        <dbReference type="Proteomes" id="UP000283387"/>
    </source>
</evidence>
<gene>
    <name evidence="13" type="ORF">BC643_2361</name>
</gene>
<evidence type="ECO:0000256" key="8">
    <source>
        <dbReference type="ARBA" id="ARBA00023137"/>
    </source>
</evidence>
<name>A0A419W9B3_9BACT</name>
<dbReference type="InterPro" id="IPR032807">
    <property type="entry name" value="GNVR"/>
</dbReference>
<evidence type="ECO:0000256" key="10">
    <source>
        <dbReference type="SAM" id="Phobius"/>
    </source>
</evidence>
<dbReference type="FunFam" id="3.40.50.300:FF:000527">
    <property type="entry name" value="Tyrosine-protein kinase etk"/>
    <property type="match status" value="1"/>
</dbReference>
<evidence type="ECO:0000256" key="9">
    <source>
        <dbReference type="ARBA" id="ARBA00051245"/>
    </source>
</evidence>
<evidence type="ECO:0000313" key="13">
    <source>
        <dbReference type="EMBL" id="RKD91992.1"/>
    </source>
</evidence>
<evidence type="ECO:0000256" key="1">
    <source>
        <dbReference type="ARBA" id="ARBA00007316"/>
    </source>
</evidence>
<keyword evidence="8" id="KW-0829">Tyrosine-protein kinase</keyword>
<sequence length="814" mass="92826">MDNNEELLKLLLPKEEEPQNIKDFLFKILYYWKWFLLTAILGVGAAFVFNHFAPPQYRVNSVLIVKDSKSESLSLDNIFSSSPLKSDVKIENHIGMLTSFTMNHQVLENLGWHISWYKSMPLGDFTMYGNEPYRVEFSSDAFNLKGVPIHVEVLDDKRYKVDVDAKTMLLGIETEVVFEKEGVFGQPFENQYFSFTLQKAVTPKEGKYYFVFNDLGKLTLANLAKLQISAVNKNADLINLQIEGQNPNQEITYLNELSHVYIQYGLKEKNQISENTIQFIDHQLKDIVDTLKSTSNQFTEYRSSKKVFDLGTEASLVAEKLSDLDSKRSMAKLQLEYYENLRKYASQEDEMKNMVIPSVVGITDQGLNSMVVRLSELNSKKEALSYSLHSKNPSVLVIDKEIEYLRKSLEENLNNLVFNTTNELKSIEKDIAEVNKQLAMYPQTEQDLINIKRMVDLNNELYTFLLQRRAEAQITKASNVPDVDILDPARYDTIEKTGPRKKLNLIIGLIMGLAIPFVIIVIRDFLDETVHDREQVEKLTDIPVVADIMHSNYREPLPVITHTRSVLAESFRDLRTSLEYLSLGKENGVLGVHSTIPGEGKSFVASNLAAMIAMNKMKVVIVGADMRKPTLHNYFGLPKEVGLSTYLIGHHDLDEVIKHSELENLDVITSGIVPPNPVELLSSDEFGNLIDDLKQRYDLVVIDNSPMNLVTDGAVISRYTDSNLFVVRQKYTPRKLILKLKQIISKNKMEKAGIVLNDINPKRYASYSYNYSGGYYKKGYYGKRDGYFDENTNGKGSLNDFKPGKKKKVNDFSH</sequence>
<evidence type="ECO:0000256" key="2">
    <source>
        <dbReference type="ARBA" id="ARBA00008883"/>
    </source>
</evidence>
<dbReference type="RefSeq" id="WP_120273249.1">
    <property type="nucleotide sequence ID" value="NZ_RAPN01000001.1"/>
</dbReference>
<dbReference type="InterPro" id="IPR025669">
    <property type="entry name" value="AAA_dom"/>
</dbReference>
<reference evidence="13 14" key="1">
    <citation type="submission" date="2018-09" db="EMBL/GenBank/DDBJ databases">
        <title>Genomic Encyclopedia of Archaeal and Bacterial Type Strains, Phase II (KMG-II): from individual species to whole genera.</title>
        <authorList>
            <person name="Goeker M."/>
        </authorList>
    </citation>
    <scope>NUCLEOTIDE SEQUENCE [LARGE SCALE GENOMIC DNA]</scope>
    <source>
        <strain evidence="13 14">DSM 27148</strain>
    </source>
</reference>
<keyword evidence="5" id="KW-0547">Nucleotide-binding</keyword>
<dbReference type="NCBIfam" id="TIGR01007">
    <property type="entry name" value="eps_fam"/>
    <property type="match status" value="1"/>
</dbReference>
<dbReference type="InterPro" id="IPR027417">
    <property type="entry name" value="P-loop_NTPase"/>
</dbReference>
<keyword evidence="7" id="KW-0067">ATP-binding</keyword>
<dbReference type="GO" id="GO:0004715">
    <property type="term" value="F:non-membrane spanning protein tyrosine kinase activity"/>
    <property type="evidence" value="ECO:0007669"/>
    <property type="project" value="UniProtKB-EC"/>
</dbReference>
<feature type="transmembrane region" description="Helical" evidence="10">
    <location>
        <begin position="503"/>
        <end position="522"/>
    </location>
</feature>
<dbReference type="GO" id="GO:0042802">
    <property type="term" value="F:identical protein binding"/>
    <property type="evidence" value="ECO:0007669"/>
    <property type="project" value="UniProtKB-ARBA"/>
</dbReference>
<feature type="transmembrane region" description="Helical" evidence="10">
    <location>
        <begin position="30"/>
        <end position="49"/>
    </location>
</feature>
<dbReference type="Proteomes" id="UP000283387">
    <property type="component" value="Unassembled WGS sequence"/>
</dbReference>
<evidence type="ECO:0000256" key="4">
    <source>
        <dbReference type="ARBA" id="ARBA00022679"/>
    </source>
</evidence>